<protein>
    <submittedName>
        <fullName evidence="2">ATP-binding protein</fullName>
    </submittedName>
</protein>
<gene>
    <name evidence="2" type="ORF">KSW82_10595</name>
</gene>
<dbReference type="PANTHER" id="PTHR34301:SF8">
    <property type="entry name" value="ATPASE DOMAIN-CONTAINING PROTEIN"/>
    <property type="match status" value="1"/>
</dbReference>
<keyword evidence="2" id="KW-0547">Nucleotide-binding</keyword>
<organism evidence="2 3">
    <name type="scientific">Segatella copri</name>
    <dbReference type="NCBI Taxonomy" id="165179"/>
    <lineage>
        <taxon>Bacteria</taxon>
        <taxon>Pseudomonadati</taxon>
        <taxon>Bacteroidota</taxon>
        <taxon>Bacteroidia</taxon>
        <taxon>Bacteroidales</taxon>
        <taxon>Prevotellaceae</taxon>
        <taxon>Segatella</taxon>
    </lineage>
</organism>
<evidence type="ECO:0000313" key="2">
    <source>
        <dbReference type="EMBL" id="MBV3388186.1"/>
    </source>
</evidence>
<dbReference type="EMBL" id="JAHOEI010000042">
    <property type="protein sequence ID" value="MBV3388186.1"/>
    <property type="molecule type" value="Genomic_DNA"/>
</dbReference>
<dbReference type="Pfam" id="PF01637">
    <property type="entry name" value="ATPase_2"/>
    <property type="match status" value="1"/>
</dbReference>
<dbReference type="GO" id="GO:0005524">
    <property type="term" value="F:ATP binding"/>
    <property type="evidence" value="ECO:0007669"/>
    <property type="project" value="UniProtKB-KW"/>
</dbReference>
<dbReference type="Proteomes" id="UP001196765">
    <property type="component" value="Unassembled WGS sequence"/>
</dbReference>
<proteinExistence type="predicted"/>
<dbReference type="RefSeq" id="WP_217744677.1">
    <property type="nucleotide sequence ID" value="NZ_JAHOEI010000042.1"/>
</dbReference>
<evidence type="ECO:0000313" key="3">
    <source>
        <dbReference type="Proteomes" id="UP001196765"/>
    </source>
</evidence>
<name>A0AAW4N3L0_9BACT</name>
<reference evidence="2" key="1">
    <citation type="submission" date="2021-06" db="EMBL/GenBank/DDBJ databases">
        <title>Collection of gut derived symbiotic bacterial strains cultured from healthy donors.</title>
        <authorList>
            <person name="Lin H."/>
            <person name="Littmann E."/>
            <person name="Pamer E.G."/>
        </authorList>
    </citation>
    <scope>NUCLEOTIDE SEQUENCE</scope>
    <source>
        <strain evidence="2">MSK.21.74</strain>
    </source>
</reference>
<feature type="domain" description="ATPase" evidence="1">
    <location>
        <begin position="19"/>
        <end position="249"/>
    </location>
</feature>
<dbReference type="AlphaFoldDB" id="A0AAW4N3L0"/>
<comment type="caution">
    <text evidence="2">The sequence shown here is derived from an EMBL/GenBank/DDBJ whole genome shotgun (WGS) entry which is preliminary data.</text>
</comment>
<accession>A0AAW4N3L0</accession>
<dbReference type="InterPro" id="IPR011579">
    <property type="entry name" value="ATPase_dom"/>
</dbReference>
<evidence type="ECO:0000259" key="1">
    <source>
        <dbReference type="Pfam" id="PF01637"/>
    </source>
</evidence>
<sequence length="379" mass="44188">MAKYLSPFQFGTLATNENFIDRQEDRALLKQLLSSHINVMLISPRRWGKSSLVKRAMSELADEDNNVRICYIDAFSIGSESEFYRTFASQVIACASSKMERWIEDAKKFLTGVIPQVVINDQVTDFMAFDLKFVPQERDKMAILQLPELLAKEKGIRIIVCIDEFQQLANLPEYKDMEGKMRSVWQQQQLTSYCLYGSKRNMMLNIFNNSNSPFYRFGQVIFMQKIAKEHWVPFILSSFEKTGKRISESFASRICDVVECHSWYLQQLCYFIWSFTVSEVTEEVFSLGLKQVLNINTPMFQNDTENLSSTQIEMLKAIANGEQHFSSQAVKQIYNLGNPNTIVKNRKTLQNKDIIEKQNDTFGFVDPIYRLWFKEEYCR</sequence>
<dbReference type="PANTHER" id="PTHR34301">
    <property type="entry name" value="DNA-BINDING PROTEIN-RELATED"/>
    <property type="match status" value="1"/>
</dbReference>
<keyword evidence="2" id="KW-0067">ATP-binding</keyword>